<gene>
    <name evidence="13" type="ORF">N0F65_008945</name>
</gene>
<dbReference type="PANTHER" id="PTHR13061:SF29">
    <property type="entry name" value="GAMMA CARBONIC ANHYDRASE-LIKE 1, MITOCHONDRIAL-RELATED"/>
    <property type="match status" value="1"/>
</dbReference>
<dbReference type="CDD" id="cd04645">
    <property type="entry name" value="LbH_gamma_CA_like"/>
    <property type="match status" value="1"/>
</dbReference>
<dbReference type="PRINTS" id="PR00449">
    <property type="entry name" value="RASTRNSFRMNG"/>
</dbReference>
<evidence type="ECO:0000256" key="10">
    <source>
        <dbReference type="ARBA" id="ARBA00037969"/>
    </source>
</evidence>
<dbReference type="Gene3D" id="2.160.10.10">
    <property type="entry name" value="Hexapeptide repeat proteins"/>
    <property type="match status" value="1"/>
</dbReference>
<dbReference type="SUPFAM" id="SSF51161">
    <property type="entry name" value="Trimeric LpxA-like enzymes"/>
    <property type="match status" value="1"/>
</dbReference>
<dbReference type="FunFam" id="3.40.50.300:FF:000273">
    <property type="entry name" value="GTP-binding protein Rheb homolog"/>
    <property type="match status" value="1"/>
</dbReference>
<dbReference type="PROSITE" id="PS51421">
    <property type="entry name" value="RAS"/>
    <property type="match status" value="1"/>
</dbReference>
<organism evidence="13 14">
    <name type="scientific">Lagenidium giganteum</name>
    <dbReference type="NCBI Taxonomy" id="4803"/>
    <lineage>
        <taxon>Eukaryota</taxon>
        <taxon>Sar</taxon>
        <taxon>Stramenopiles</taxon>
        <taxon>Oomycota</taxon>
        <taxon>Peronosporomycetes</taxon>
        <taxon>Pythiales</taxon>
        <taxon>Pythiaceae</taxon>
    </lineage>
</organism>
<dbReference type="InterPro" id="IPR047324">
    <property type="entry name" value="LbH_gamma_CA-like"/>
</dbReference>
<dbReference type="Gene3D" id="3.40.50.300">
    <property type="entry name" value="P-loop containing nucleotide triphosphate hydrolases"/>
    <property type="match status" value="1"/>
</dbReference>
<dbReference type="NCBIfam" id="TIGR00231">
    <property type="entry name" value="small_GTP"/>
    <property type="match status" value="1"/>
</dbReference>
<dbReference type="InterPro" id="IPR027417">
    <property type="entry name" value="P-loop_NTPase"/>
</dbReference>
<dbReference type="InterPro" id="IPR050484">
    <property type="entry name" value="Transf_Hexapept/Carb_Anhydrase"/>
</dbReference>
<evidence type="ECO:0000256" key="6">
    <source>
        <dbReference type="ARBA" id="ARBA00023134"/>
    </source>
</evidence>
<dbReference type="PROSITE" id="PS51419">
    <property type="entry name" value="RAB"/>
    <property type="match status" value="1"/>
</dbReference>
<reference evidence="13" key="2">
    <citation type="journal article" date="2023" name="Microbiol Resour">
        <title>Decontamination and Annotation of the Draft Genome Sequence of the Oomycete Lagenidium giganteum ARSEF 373.</title>
        <authorList>
            <person name="Morgan W.R."/>
            <person name="Tartar A."/>
        </authorList>
    </citation>
    <scope>NUCLEOTIDE SEQUENCE</scope>
    <source>
        <strain evidence="13">ARSEF 373</strain>
    </source>
</reference>
<dbReference type="GO" id="GO:0005525">
    <property type="term" value="F:GTP binding"/>
    <property type="evidence" value="ECO:0007669"/>
    <property type="project" value="UniProtKB-KW"/>
</dbReference>
<name>A0AAV2YW90_9STRA</name>
<keyword evidence="8" id="KW-0449">Lipoprotein</keyword>
<dbReference type="EMBL" id="DAKRPA010000111">
    <property type="protein sequence ID" value="DAZ98260.1"/>
    <property type="molecule type" value="Genomic_DNA"/>
</dbReference>
<keyword evidence="4" id="KW-0378">Hydrolase</keyword>
<dbReference type="GO" id="GO:0046872">
    <property type="term" value="F:metal ion binding"/>
    <property type="evidence" value="ECO:0007669"/>
    <property type="project" value="UniProtKB-KW"/>
</dbReference>
<evidence type="ECO:0000256" key="1">
    <source>
        <dbReference type="ARBA" id="ARBA00022481"/>
    </source>
</evidence>
<evidence type="ECO:0000256" key="4">
    <source>
        <dbReference type="ARBA" id="ARBA00022801"/>
    </source>
</evidence>
<protein>
    <submittedName>
        <fullName evidence="13">Uncharacterized protein</fullName>
    </submittedName>
</protein>
<evidence type="ECO:0000256" key="11">
    <source>
        <dbReference type="ARBA" id="ARBA00046278"/>
    </source>
</evidence>
<dbReference type="InterPro" id="IPR005225">
    <property type="entry name" value="Small_GTP-bd"/>
</dbReference>
<dbReference type="SUPFAM" id="SSF52540">
    <property type="entry name" value="P-loop containing nucleoside triphosphate hydrolases"/>
    <property type="match status" value="1"/>
</dbReference>
<dbReference type="GO" id="GO:0012505">
    <property type="term" value="C:endomembrane system"/>
    <property type="evidence" value="ECO:0007669"/>
    <property type="project" value="UniProtKB-SubCell"/>
</dbReference>
<keyword evidence="5" id="KW-0460">Magnesium</keyword>
<sequence>MPVEVQRKLTVLGFPGVGKSSLTTCFVENRFVENYDPTIENTFHKTIRFRNAHFVTDIVDTAGMDEYSNFSQAASVGVHGYVLVYSIGSRTSFDKLKLINEKLLNMLGSKPPRVLVGSMSDLERSRQVSQEEGQLLARQWECPFVECSAKDNENITEVFTYLIKEIERDSGLLEVSGDSSCTIFGLDGSGGQIDLPTKTRWWREGEQAAKHRTMMRRVTFELGRCVRETGQAIDRLGLRVLGKNDFQERFSRHRQVMNLYDKRPAIAHDTWVAPNATIIGDVEICNDASIWYNVVIRGDLNQVRIGNHTNVQDRTVIHTASTTTPGLAPGASIGNDVTIGHGCILYSCTIENNSLIGMGSIILDGALIESNTIIAAGSVVPPGRRIPSGQLWAGNPAKFVREITDDEVNDIIRQAKEYKSIADTHSEEFLPYGTAYLDAERIKAAGGQL</sequence>
<dbReference type="InterPro" id="IPR001806">
    <property type="entry name" value="Small_GTPase"/>
</dbReference>
<reference evidence="13" key="1">
    <citation type="submission" date="2022-11" db="EMBL/GenBank/DDBJ databases">
        <authorList>
            <person name="Morgan W.R."/>
            <person name="Tartar A."/>
        </authorList>
    </citation>
    <scope>NUCLEOTIDE SEQUENCE</scope>
    <source>
        <strain evidence="13">ARSEF 373</strain>
    </source>
</reference>
<evidence type="ECO:0000313" key="13">
    <source>
        <dbReference type="EMBL" id="DAZ98260.1"/>
    </source>
</evidence>
<dbReference type="AlphaFoldDB" id="A0AAV2YW90"/>
<evidence type="ECO:0000256" key="7">
    <source>
        <dbReference type="ARBA" id="ARBA00023136"/>
    </source>
</evidence>
<dbReference type="Pfam" id="PF00071">
    <property type="entry name" value="Ras"/>
    <property type="match status" value="1"/>
</dbReference>
<evidence type="ECO:0000256" key="8">
    <source>
        <dbReference type="ARBA" id="ARBA00023288"/>
    </source>
</evidence>
<dbReference type="SMART" id="SM00175">
    <property type="entry name" value="RAB"/>
    <property type="match status" value="1"/>
</dbReference>
<keyword evidence="9" id="KW-0636">Prenylation</keyword>
<dbReference type="SMART" id="SM00173">
    <property type="entry name" value="RAS"/>
    <property type="match status" value="1"/>
</dbReference>
<keyword evidence="7" id="KW-0472">Membrane</keyword>
<keyword evidence="1" id="KW-0488">Methylation</keyword>
<keyword evidence="2" id="KW-0479">Metal-binding</keyword>
<dbReference type="Proteomes" id="UP001146120">
    <property type="component" value="Unassembled WGS sequence"/>
</dbReference>
<proteinExistence type="inferred from homology"/>
<evidence type="ECO:0000313" key="14">
    <source>
        <dbReference type="Proteomes" id="UP001146120"/>
    </source>
</evidence>
<evidence type="ECO:0000256" key="5">
    <source>
        <dbReference type="ARBA" id="ARBA00022842"/>
    </source>
</evidence>
<dbReference type="InterPro" id="IPR011004">
    <property type="entry name" value="Trimer_LpxA-like_sf"/>
</dbReference>
<keyword evidence="3" id="KW-0547">Nucleotide-binding</keyword>
<accession>A0AAV2YW90</accession>
<dbReference type="GO" id="GO:0003924">
    <property type="term" value="F:GTPase activity"/>
    <property type="evidence" value="ECO:0007669"/>
    <property type="project" value="InterPro"/>
</dbReference>
<dbReference type="InterPro" id="IPR001451">
    <property type="entry name" value="Hexapep"/>
</dbReference>
<evidence type="ECO:0000256" key="12">
    <source>
        <dbReference type="ARBA" id="ARBA00049117"/>
    </source>
</evidence>
<comment type="subcellular location">
    <subcellularLocation>
        <location evidence="11">Endomembrane system</location>
        <topology evidence="11">Lipid-anchor</topology>
        <orientation evidence="11">Cytoplasmic side</orientation>
    </subcellularLocation>
</comment>
<dbReference type="SMART" id="SM00174">
    <property type="entry name" value="RHO"/>
    <property type="match status" value="1"/>
</dbReference>
<comment type="catalytic activity">
    <reaction evidence="12">
        <text>GTP + H2O = GDP + phosphate + H(+)</text>
        <dbReference type="Rhea" id="RHEA:19669"/>
        <dbReference type="ChEBI" id="CHEBI:15377"/>
        <dbReference type="ChEBI" id="CHEBI:15378"/>
        <dbReference type="ChEBI" id="CHEBI:37565"/>
        <dbReference type="ChEBI" id="CHEBI:43474"/>
        <dbReference type="ChEBI" id="CHEBI:58189"/>
    </reaction>
    <physiologicalReaction direction="left-to-right" evidence="12">
        <dbReference type="Rhea" id="RHEA:19670"/>
    </physiologicalReaction>
</comment>
<keyword evidence="6" id="KW-0342">GTP-binding</keyword>
<evidence type="ECO:0000256" key="2">
    <source>
        <dbReference type="ARBA" id="ARBA00022723"/>
    </source>
</evidence>
<evidence type="ECO:0000256" key="3">
    <source>
        <dbReference type="ARBA" id="ARBA00022741"/>
    </source>
</evidence>
<keyword evidence="14" id="KW-1185">Reference proteome</keyword>
<evidence type="ECO:0000256" key="9">
    <source>
        <dbReference type="ARBA" id="ARBA00023289"/>
    </source>
</evidence>
<comment type="similarity">
    <text evidence="10">Belongs to the small GTPase superfamily. Rheb family.</text>
</comment>
<comment type="caution">
    <text evidence="13">The sequence shown here is derived from an EMBL/GenBank/DDBJ whole genome shotgun (WGS) entry which is preliminary data.</text>
</comment>
<dbReference type="PANTHER" id="PTHR13061">
    <property type="entry name" value="DYNACTIN SUBUNIT P25"/>
    <property type="match status" value="1"/>
</dbReference>
<dbReference type="Pfam" id="PF00132">
    <property type="entry name" value="Hexapep"/>
    <property type="match status" value="2"/>
</dbReference>